<feature type="binding site" evidence="10">
    <location>
        <position position="389"/>
    </location>
    <ligand>
        <name>(2R)-2-phosphoglycerate</name>
        <dbReference type="ChEBI" id="CHEBI:58289"/>
    </ligand>
</feature>
<evidence type="ECO:0000313" key="16">
    <source>
        <dbReference type="EMBL" id="MXR56815.1"/>
    </source>
</evidence>
<feature type="binding site" evidence="12">
    <location>
        <position position="410"/>
    </location>
    <ligand>
        <name>substrate</name>
    </ligand>
</feature>
<comment type="function">
    <text evidence="10">Catalyzes the reversible conversion of 2-phosphoglycerate (2-PG) into phosphoenolpyruvate (PEP). It is essential for the degradation of carbohydrates via glycolysis.</text>
</comment>
<sequence>MSKITKIFAREILDSRGNPTIQVEVYTLAGGFGTAIVPSGASTGSKEALELRDGNTKYADNWYGQKGVMTAVDNVNNIIAPKIIGFCVKNQRLIDQKMIELDGTPNKEKLGANAILGVSLAVAKAAANELRLPLFRYLGGPNPTLMPVPMLNIINGGEHASNTLDFQEFMIMPLGFSTFRKALQAANKIFHNLAKLLKKAGYGTQVGDEGGFAPNLNSHEQALDFLVKAIKESGLNPAIEGENAIAIAIDAAASEFYNGEKYVFKKLKTALSNKSDTEKNQKFEFSSTELLDYYERLFTKYPIISVEDGFAESDWQGFVAFTERFGKTHQIVGDDLTVTNVKILKEAIKSRAINSILIKLNQIGTLSETLDAIQLAQKSGMTAVISHRSGESEDTTIADLAVAISAGQIKTGSLSRTDRIAKYNRLLIIEEYLNSFSKSEYIGKGVFYNLKK</sequence>
<dbReference type="PROSITE" id="PS00164">
    <property type="entry name" value="ENOLASE"/>
    <property type="match status" value="1"/>
</dbReference>
<evidence type="ECO:0000256" key="9">
    <source>
        <dbReference type="ARBA" id="ARBA00023239"/>
    </source>
</evidence>
<feature type="binding site" evidence="10">
    <location>
        <position position="410"/>
    </location>
    <ligand>
        <name>(2R)-2-phosphoglycerate</name>
        <dbReference type="ChEBI" id="CHEBI:58289"/>
    </ligand>
</feature>
<dbReference type="HAMAP" id="MF_00318">
    <property type="entry name" value="Enolase"/>
    <property type="match status" value="1"/>
</dbReference>
<feature type="domain" description="Enolase C-terminal TIM barrel" evidence="14">
    <location>
        <begin position="143"/>
        <end position="449"/>
    </location>
</feature>
<dbReference type="GO" id="GO:0000287">
    <property type="term" value="F:magnesium ion binding"/>
    <property type="evidence" value="ECO:0007669"/>
    <property type="project" value="UniProtKB-UniRule"/>
</dbReference>
<dbReference type="GO" id="GO:0004634">
    <property type="term" value="F:phosphopyruvate hydratase activity"/>
    <property type="evidence" value="ECO:0007669"/>
    <property type="project" value="UniProtKB-UniRule"/>
</dbReference>
<evidence type="ECO:0000256" key="11">
    <source>
        <dbReference type="PIRSR" id="PIRSR001400-1"/>
    </source>
</evidence>
<dbReference type="InterPro" id="IPR029017">
    <property type="entry name" value="Enolase-like_N"/>
</dbReference>
<dbReference type="RefSeq" id="WP_160581187.1">
    <property type="nucleotide sequence ID" value="NZ_QQRC01000003.1"/>
</dbReference>
<dbReference type="SFLD" id="SFLDG00178">
    <property type="entry name" value="enolase"/>
    <property type="match status" value="1"/>
</dbReference>
<evidence type="ECO:0000256" key="6">
    <source>
        <dbReference type="ARBA" id="ARBA00022723"/>
    </source>
</evidence>
<dbReference type="GO" id="GO:0005576">
    <property type="term" value="C:extracellular region"/>
    <property type="evidence" value="ECO:0007669"/>
    <property type="project" value="UniProtKB-SubCell"/>
</dbReference>
<dbReference type="GO" id="GO:0006096">
    <property type="term" value="P:glycolytic process"/>
    <property type="evidence" value="ECO:0007669"/>
    <property type="project" value="UniProtKB-UniRule"/>
</dbReference>
<keyword evidence="6 10" id="KW-0479">Metal-binding</keyword>
<dbReference type="InterPro" id="IPR020810">
    <property type="entry name" value="Enolase_C"/>
</dbReference>
<evidence type="ECO:0000256" key="13">
    <source>
        <dbReference type="PIRSR" id="PIRSR001400-3"/>
    </source>
</evidence>
<name>A0AAW9XBA7_MESFC</name>
<dbReference type="EC" id="4.2.1.11" evidence="3 10"/>
<dbReference type="PANTHER" id="PTHR11902">
    <property type="entry name" value="ENOLASE"/>
    <property type="match status" value="1"/>
</dbReference>
<evidence type="ECO:0000256" key="12">
    <source>
        <dbReference type="PIRSR" id="PIRSR001400-2"/>
    </source>
</evidence>
<feature type="binding site" evidence="10">
    <location>
        <position position="167"/>
    </location>
    <ligand>
        <name>(2R)-2-phosphoglycerate</name>
        <dbReference type="ChEBI" id="CHEBI:58289"/>
    </ligand>
</feature>
<comment type="catalytic activity">
    <reaction evidence="10">
        <text>(2R)-2-phosphoglycerate = phosphoenolpyruvate + H2O</text>
        <dbReference type="Rhea" id="RHEA:10164"/>
        <dbReference type="ChEBI" id="CHEBI:15377"/>
        <dbReference type="ChEBI" id="CHEBI:58289"/>
        <dbReference type="ChEBI" id="CHEBI:58702"/>
        <dbReference type="EC" id="4.2.1.11"/>
    </reaction>
</comment>
<dbReference type="SUPFAM" id="SSF54826">
    <property type="entry name" value="Enolase N-terminal domain-like"/>
    <property type="match status" value="1"/>
</dbReference>
<protein>
    <recommendedName>
        <fullName evidence="4 10">Enolase</fullName>
        <ecNumber evidence="3 10">4.2.1.11</ecNumber>
    </recommendedName>
    <alternativeName>
        <fullName evidence="10">2-phospho-D-glycerate hydro-lyase</fullName>
    </alternativeName>
    <alternativeName>
        <fullName evidence="10">2-phosphoglycerate dehydratase</fullName>
    </alternativeName>
</protein>
<dbReference type="EMBL" id="QQRD01000003">
    <property type="protein sequence ID" value="MXR56815.1"/>
    <property type="molecule type" value="Genomic_DNA"/>
</dbReference>
<organism evidence="16 17">
    <name type="scientific">Mesomycoplasma flocculare</name>
    <name type="common">Mycoplasma flocculare</name>
    <dbReference type="NCBI Taxonomy" id="2128"/>
    <lineage>
        <taxon>Bacteria</taxon>
        <taxon>Bacillati</taxon>
        <taxon>Mycoplasmatota</taxon>
        <taxon>Mycoplasmoidales</taxon>
        <taxon>Metamycoplasmataceae</taxon>
        <taxon>Mesomycoplasma</taxon>
    </lineage>
</organism>
<dbReference type="SMART" id="SM01192">
    <property type="entry name" value="Enolase_C"/>
    <property type="match status" value="1"/>
</dbReference>
<evidence type="ECO:0000256" key="3">
    <source>
        <dbReference type="ARBA" id="ARBA00012058"/>
    </source>
</evidence>
<evidence type="ECO:0000256" key="7">
    <source>
        <dbReference type="ARBA" id="ARBA00022842"/>
    </source>
</evidence>
<proteinExistence type="inferred from homology"/>
<keyword evidence="8 10" id="KW-0324">Glycolysis</keyword>
<feature type="binding site" evidence="12">
    <location>
        <begin position="386"/>
        <end position="389"/>
    </location>
    <ligand>
        <name>substrate</name>
    </ligand>
</feature>
<comment type="subcellular location">
    <subcellularLocation>
        <location evidence="10">Cytoplasm</location>
    </subcellularLocation>
    <subcellularLocation>
        <location evidence="10">Secreted</location>
    </subcellularLocation>
    <subcellularLocation>
        <location evidence="10">Cell surface</location>
    </subcellularLocation>
    <text evidence="10">Fractions of enolase are present in both the cytoplasm and on the cell surface.</text>
</comment>
<feature type="binding site" evidence="12">
    <location>
        <position position="334"/>
    </location>
    <ligand>
        <name>substrate</name>
    </ligand>
</feature>
<feature type="binding site" evidence="12">
    <location>
        <position position="307"/>
    </location>
    <ligand>
        <name>substrate</name>
    </ligand>
</feature>
<dbReference type="PANTHER" id="PTHR11902:SF1">
    <property type="entry name" value="ENOLASE"/>
    <property type="match status" value="1"/>
</dbReference>
<dbReference type="FunFam" id="3.30.390.10:FF:000001">
    <property type="entry name" value="Enolase"/>
    <property type="match status" value="1"/>
</dbReference>
<feature type="binding site" evidence="10">
    <location>
        <position position="388"/>
    </location>
    <ligand>
        <name>(2R)-2-phosphoglycerate</name>
        <dbReference type="ChEBI" id="CHEBI:58289"/>
    </ligand>
</feature>
<dbReference type="SFLD" id="SFLDF00002">
    <property type="entry name" value="enolase"/>
    <property type="match status" value="1"/>
</dbReference>
<feature type="binding site" evidence="10 13">
    <location>
        <position position="334"/>
    </location>
    <ligand>
        <name>Mg(2+)</name>
        <dbReference type="ChEBI" id="CHEBI:18420"/>
    </ligand>
</feature>
<keyword evidence="5 10" id="KW-0964">Secreted</keyword>
<comment type="cofactor">
    <cofactor evidence="10">
        <name>Mg(2+)</name>
        <dbReference type="ChEBI" id="CHEBI:18420"/>
    </cofactor>
    <text evidence="10">Binds a second Mg(2+) ion via substrate during catalysis.</text>
</comment>
<dbReference type="Gene3D" id="3.30.390.10">
    <property type="entry name" value="Enolase-like, N-terminal domain"/>
    <property type="match status" value="1"/>
</dbReference>
<evidence type="ECO:0000256" key="1">
    <source>
        <dbReference type="ARBA" id="ARBA00005031"/>
    </source>
</evidence>
<dbReference type="InterPro" id="IPR000941">
    <property type="entry name" value="Enolase"/>
</dbReference>
<dbReference type="Pfam" id="PF03952">
    <property type="entry name" value="Enolase_N"/>
    <property type="match status" value="1"/>
</dbReference>
<feature type="binding site" evidence="12">
    <location>
        <position position="159"/>
    </location>
    <ligand>
        <name>substrate</name>
    </ligand>
</feature>
<evidence type="ECO:0000256" key="4">
    <source>
        <dbReference type="ARBA" id="ARBA00017068"/>
    </source>
</evidence>
<evidence type="ECO:0000256" key="10">
    <source>
        <dbReference type="HAMAP-Rule" id="MF_00318"/>
    </source>
</evidence>
<accession>A0AAW9XBA7</accession>
<reference evidence="16" key="1">
    <citation type="submission" date="2018-07" db="EMBL/GenBank/DDBJ databases">
        <title>Genetic characterization of Mycoplasma hyopneumoniae, M. hyorhinis and M. flocculare isolates through whole genome sequencing analysis: comparative analysis of sequence types and putative genes involved in virulence.</title>
        <authorList>
            <person name="Fourour S."/>
            <person name="Lucas P."/>
            <person name="Touzain F."/>
            <person name="Tocqueville V."/>
            <person name="Kempf I."/>
            <person name="Marois-Crehan C."/>
        </authorList>
    </citation>
    <scope>NUCLEOTIDE SEQUENCE</scope>
    <source>
        <strain evidence="16">MF22</strain>
    </source>
</reference>
<dbReference type="PRINTS" id="PR00148">
    <property type="entry name" value="ENOLASE"/>
</dbReference>
<feature type="binding site" evidence="12">
    <location>
        <position position="168"/>
    </location>
    <ligand>
        <name>substrate</name>
    </ligand>
</feature>
<dbReference type="InterPro" id="IPR020809">
    <property type="entry name" value="Enolase_CS"/>
</dbReference>
<dbReference type="SMART" id="SM01193">
    <property type="entry name" value="Enolase_N"/>
    <property type="match status" value="1"/>
</dbReference>
<feature type="active site" description="Proton donor" evidence="10 11">
    <location>
        <position position="209"/>
    </location>
</feature>
<evidence type="ECO:0000256" key="2">
    <source>
        <dbReference type="ARBA" id="ARBA00009604"/>
    </source>
</evidence>
<dbReference type="SFLD" id="SFLDS00001">
    <property type="entry name" value="Enolase"/>
    <property type="match status" value="1"/>
</dbReference>
<keyword evidence="9 10" id="KW-0456">Lyase</keyword>
<comment type="cofactor">
    <cofactor evidence="13">
        <name>Mg(2+)</name>
        <dbReference type="ChEBI" id="CHEBI:18420"/>
    </cofactor>
    <text evidence="13">Mg(2+) is required for catalysis and for stabilizing the dimer.</text>
</comment>
<comment type="similarity">
    <text evidence="2 10">Belongs to the enolase family.</text>
</comment>
<evidence type="ECO:0000259" key="15">
    <source>
        <dbReference type="SMART" id="SM01193"/>
    </source>
</evidence>
<dbReference type="Pfam" id="PF00113">
    <property type="entry name" value="Enolase_C"/>
    <property type="match status" value="1"/>
</dbReference>
<dbReference type="CDD" id="cd03313">
    <property type="entry name" value="enolase"/>
    <property type="match status" value="1"/>
</dbReference>
<dbReference type="NCBIfam" id="TIGR01060">
    <property type="entry name" value="eno"/>
    <property type="match status" value="1"/>
</dbReference>
<dbReference type="InterPro" id="IPR036849">
    <property type="entry name" value="Enolase-like_C_sf"/>
</dbReference>
<keyword evidence="7 10" id="KW-0460">Magnesium</keyword>
<dbReference type="Proteomes" id="UP001193441">
    <property type="component" value="Unassembled WGS sequence"/>
</dbReference>
<dbReference type="Gene3D" id="3.20.20.120">
    <property type="entry name" value="Enolase-like C-terminal domain"/>
    <property type="match status" value="1"/>
</dbReference>
<feature type="binding site" evidence="10 13">
    <location>
        <position position="307"/>
    </location>
    <ligand>
        <name>Mg(2+)</name>
        <dbReference type="ChEBI" id="CHEBI:18420"/>
    </ligand>
</feature>
<dbReference type="PIRSF" id="PIRSF001400">
    <property type="entry name" value="Enolase"/>
    <property type="match status" value="1"/>
</dbReference>
<dbReference type="GO" id="GO:0009986">
    <property type="term" value="C:cell surface"/>
    <property type="evidence" value="ECO:0007669"/>
    <property type="project" value="UniProtKB-SubCell"/>
</dbReference>
<dbReference type="InterPro" id="IPR020811">
    <property type="entry name" value="Enolase_N"/>
</dbReference>
<comment type="pathway">
    <text evidence="1 10">Carbohydrate degradation; glycolysis; pyruvate from D-glyceraldehyde 3-phosphate: step 4/5.</text>
</comment>
<comment type="caution">
    <text evidence="16">The sequence shown here is derived from an EMBL/GenBank/DDBJ whole genome shotgun (WGS) entry which is preliminary data.</text>
</comment>
<feature type="domain" description="Enolase N-terminal" evidence="15">
    <location>
        <begin position="4"/>
        <end position="138"/>
    </location>
</feature>
<keyword evidence="10" id="KW-0963">Cytoplasm</keyword>
<dbReference type="AlphaFoldDB" id="A0AAW9XBA7"/>
<gene>
    <name evidence="10" type="primary">eno</name>
    <name evidence="16" type="ORF">DR094_02255</name>
</gene>
<feature type="active site" description="Proton acceptor" evidence="10 11">
    <location>
        <position position="359"/>
    </location>
</feature>
<evidence type="ECO:0000256" key="5">
    <source>
        <dbReference type="ARBA" id="ARBA00022525"/>
    </source>
</evidence>
<evidence type="ECO:0000259" key="14">
    <source>
        <dbReference type="SMART" id="SM01192"/>
    </source>
</evidence>
<dbReference type="GO" id="GO:0000015">
    <property type="term" value="C:phosphopyruvate hydratase complex"/>
    <property type="evidence" value="ECO:0007669"/>
    <property type="project" value="InterPro"/>
</dbReference>
<evidence type="ECO:0000313" key="17">
    <source>
        <dbReference type="Proteomes" id="UP001193441"/>
    </source>
</evidence>
<feature type="binding site" evidence="10">
    <location>
        <position position="359"/>
    </location>
    <ligand>
        <name>(2R)-2-phosphoglycerate</name>
        <dbReference type="ChEBI" id="CHEBI:58289"/>
    </ligand>
</feature>
<dbReference type="SUPFAM" id="SSF51604">
    <property type="entry name" value="Enolase C-terminal domain-like"/>
    <property type="match status" value="1"/>
</dbReference>
<feature type="binding site" evidence="10 13">
    <location>
        <position position="250"/>
    </location>
    <ligand>
        <name>Mg(2+)</name>
        <dbReference type="ChEBI" id="CHEBI:18420"/>
    </ligand>
</feature>
<evidence type="ECO:0000256" key="8">
    <source>
        <dbReference type="ARBA" id="ARBA00023152"/>
    </source>
</evidence>